<evidence type="ECO:0000256" key="1">
    <source>
        <dbReference type="ARBA" id="ARBA00004127"/>
    </source>
</evidence>
<evidence type="ECO:0000256" key="5">
    <source>
        <dbReference type="SAM" id="Phobius"/>
    </source>
</evidence>
<accession>A0AAJ2ZL72</accession>
<sequence>MNAPGSARLDDGGLQVERTVLAWRRTAAAFVVAAAAAGRFLLPHHGGWVFLAATLSGATALVVVAAALRRRLPSSDAPAPPGSARPSGPWLAAVTLATAAGGLGVAVAVLHGAP</sequence>
<keyword evidence="4 5" id="KW-0472">Membrane</keyword>
<comment type="caution">
    <text evidence="7">The sequence shown here is derived from an EMBL/GenBank/DDBJ whole genome shotgun (WGS) entry which is preliminary data.</text>
</comment>
<dbReference type="AlphaFoldDB" id="A0AAJ2ZL72"/>
<protein>
    <submittedName>
        <fullName evidence="7">DUF202 domain-containing protein</fullName>
    </submittedName>
</protein>
<feature type="transmembrane region" description="Helical" evidence="5">
    <location>
        <begin position="21"/>
        <end position="42"/>
    </location>
</feature>
<evidence type="ECO:0000256" key="2">
    <source>
        <dbReference type="ARBA" id="ARBA00022692"/>
    </source>
</evidence>
<evidence type="ECO:0000313" key="7">
    <source>
        <dbReference type="EMBL" id="NES31656.1"/>
    </source>
</evidence>
<feature type="transmembrane region" description="Helical" evidence="5">
    <location>
        <begin position="89"/>
        <end position="113"/>
    </location>
</feature>
<dbReference type="Pfam" id="PF02656">
    <property type="entry name" value="DUF202"/>
    <property type="match status" value="1"/>
</dbReference>
<evidence type="ECO:0000313" key="8">
    <source>
        <dbReference type="Proteomes" id="UP000477779"/>
    </source>
</evidence>
<name>A0AAJ2ZL72_9ACTN</name>
<evidence type="ECO:0000256" key="4">
    <source>
        <dbReference type="ARBA" id="ARBA00023136"/>
    </source>
</evidence>
<dbReference type="EMBL" id="JAAHBZ010000020">
    <property type="protein sequence ID" value="NES31656.1"/>
    <property type="molecule type" value="Genomic_DNA"/>
</dbReference>
<evidence type="ECO:0000256" key="3">
    <source>
        <dbReference type="ARBA" id="ARBA00022989"/>
    </source>
</evidence>
<gene>
    <name evidence="7" type="ORF">G3561_29370</name>
</gene>
<evidence type="ECO:0000259" key="6">
    <source>
        <dbReference type="Pfam" id="PF02656"/>
    </source>
</evidence>
<feature type="transmembrane region" description="Helical" evidence="5">
    <location>
        <begin position="48"/>
        <end position="68"/>
    </location>
</feature>
<keyword evidence="2 5" id="KW-0812">Transmembrane</keyword>
<dbReference type="InterPro" id="IPR003807">
    <property type="entry name" value="DUF202"/>
</dbReference>
<comment type="subcellular location">
    <subcellularLocation>
        <location evidence="1">Endomembrane system</location>
        <topology evidence="1">Multi-pass membrane protein</topology>
    </subcellularLocation>
</comment>
<feature type="domain" description="DUF202" evidence="6">
    <location>
        <begin position="13"/>
        <end position="70"/>
    </location>
</feature>
<dbReference type="Proteomes" id="UP000477779">
    <property type="component" value="Unassembled WGS sequence"/>
</dbReference>
<proteinExistence type="predicted"/>
<keyword evidence="3 5" id="KW-1133">Transmembrane helix</keyword>
<dbReference type="GO" id="GO:0012505">
    <property type="term" value="C:endomembrane system"/>
    <property type="evidence" value="ECO:0007669"/>
    <property type="project" value="UniProtKB-SubCell"/>
</dbReference>
<dbReference type="RefSeq" id="WP_163636970.1">
    <property type="nucleotide sequence ID" value="NZ_CP045309.1"/>
</dbReference>
<reference evidence="7 8" key="1">
    <citation type="submission" date="2020-02" db="EMBL/GenBank/DDBJ databases">
        <title>WGS of Micromonospora spp. isolated from hot spring.</title>
        <authorList>
            <person name="Thawai C."/>
        </authorList>
    </citation>
    <scope>NUCLEOTIDE SEQUENCE [LARGE SCALE GENOMIC DNA]</scope>
    <source>
        <strain evidence="7 8">TMS7</strain>
    </source>
</reference>
<organism evidence="7 8">
    <name type="scientific">Micromonospora terminaliae</name>
    <dbReference type="NCBI Taxonomy" id="1914461"/>
    <lineage>
        <taxon>Bacteria</taxon>
        <taxon>Bacillati</taxon>
        <taxon>Actinomycetota</taxon>
        <taxon>Actinomycetes</taxon>
        <taxon>Micromonosporales</taxon>
        <taxon>Micromonosporaceae</taxon>
        <taxon>Micromonospora</taxon>
    </lineage>
</organism>